<organism evidence="9 10">
    <name type="scientific">Mucilaginibacter litoreus</name>
    <dbReference type="NCBI Taxonomy" id="1048221"/>
    <lineage>
        <taxon>Bacteria</taxon>
        <taxon>Pseudomonadati</taxon>
        <taxon>Bacteroidota</taxon>
        <taxon>Sphingobacteriia</taxon>
        <taxon>Sphingobacteriales</taxon>
        <taxon>Sphingobacteriaceae</taxon>
        <taxon>Mucilaginibacter</taxon>
    </lineage>
</organism>
<keyword evidence="4 9" id="KW-0378">Hydrolase</keyword>
<keyword evidence="6 7" id="KW-0472">Membrane</keyword>
<dbReference type="InterPro" id="IPR050925">
    <property type="entry name" value="Rhomboid_protease_S54"/>
</dbReference>
<keyword evidence="9" id="KW-0645">Protease</keyword>
<dbReference type="RefSeq" id="WP_377112594.1">
    <property type="nucleotide sequence ID" value="NZ_JBHTHZ010000003.1"/>
</dbReference>
<accession>A0ABW3AQ94</accession>
<evidence type="ECO:0000256" key="5">
    <source>
        <dbReference type="ARBA" id="ARBA00022989"/>
    </source>
</evidence>
<dbReference type="InterPro" id="IPR035952">
    <property type="entry name" value="Rhomboid-like_sf"/>
</dbReference>
<evidence type="ECO:0000259" key="8">
    <source>
        <dbReference type="Pfam" id="PF01694"/>
    </source>
</evidence>
<proteinExistence type="inferred from homology"/>
<evidence type="ECO:0000313" key="10">
    <source>
        <dbReference type="Proteomes" id="UP001597010"/>
    </source>
</evidence>
<name>A0ABW3AQ94_9SPHI</name>
<gene>
    <name evidence="9" type="ORF">ACFQZX_06080</name>
</gene>
<feature type="transmembrane region" description="Helical" evidence="7">
    <location>
        <begin position="15"/>
        <end position="33"/>
    </location>
</feature>
<feature type="transmembrane region" description="Helical" evidence="7">
    <location>
        <begin position="90"/>
        <end position="108"/>
    </location>
</feature>
<reference evidence="10" key="1">
    <citation type="journal article" date="2019" name="Int. J. Syst. Evol. Microbiol.">
        <title>The Global Catalogue of Microorganisms (GCM) 10K type strain sequencing project: providing services to taxonomists for standard genome sequencing and annotation.</title>
        <authorList>
            <consortium name="The Broad Institute Genomics Platform"/>
            <consortium name="The Broad Institute Genome Sequencing Center for Infectious Disease"/>
            <person name="Wu L."/>
            <person name="Ma J."/>
        </authorList>
    </citation>
    <scope>NUCLEOTIDE SEQUENCE [LARGE SCALE GENOMIC DNA]</scope>
    <source>
        <strain evidence="10">CCUG 61484</strain>
    </source>
</reference>
<evidence type="ECO:0000256" key="3">
    <source>
        <dbReference type="ARBA" id="ARBA00022692"/>
    </source>
</evidence>
<feature type="transmembrane region" description="Helical" evidence="7">
    <location>
        <begin position="54"/>
        <end position="78"/>
    </location>
</feature>
<evidence type="ECO:0000313" key="9">
    <source>
        <dbReference type="EMBL" id="MFD0793177.1"/>
    </source>
</evidence>
<feature type="domain" description="Peptidase S54 rhomboid" evidence="8">
    <location>
        <begin position="51"/>
        <end position="223"/>
    </location>
</feature>
<dbReference type="EMBL" id="JBHTHZ010000003">
    <property type="protein sequence ID" value="MFD0793177.1"/>
    <property type="molecule type" value="Genomic_DNA"/>
</dbReference>
<protein>
    <submittedName>
        <fullName evidence="9">Rhomboid family intramembrane serine protease</fullName>
        <ecNumber evidence="9">3.4.21.-</ecNumber>
    </submittedName>
</protein>
<comment type="subcellular location">
    <subcellularLocation>
        <location evidence="1">Membrane</location>
        <topology evidence="1">Multi-pass membrane protein</topology>
    </subcellularLocation>
</comment>
<dbReference type="SUPFAM" id="SSF144091">
    <property type="entry name" value="Rhomboid-like"/>
    <property type="match status" value="1"/>
</dbReference>
<dbReference type="GO" id="GO:0006508">
    <property type="term" value="P:proteolysis"/>
    <property type="evidence" value="ECO:0007669"/>
    <property type="project" value="UniProtKB-KW"/>
</dbReference>
<feature type="transmembrane region" description="Helical" evidence="7">
    <location>
        <begin position="207"/>
        <end position="226"/>
    </location>
</feature>
<keyword evidence="5 7" id="KW-1133">Transmembrane helix</keyword>
<dbReference type="PANTHER" id="PTHR43731:SF14">
    <property type="entry name" value="PRESENILIN-ASSOCIATED RHOMBOID-LIKE PROTEIN, MITOCHONDRIAL"/>
    <property type="match status" value="1"/>
</dbReference>
<evidence type="ECO:0000256" key="6">
    <source>
        <dbReference type="ARBA" id="ARBA00023136"/>
    </source>
</evidence>
<dbReference type="GO" id="GO:0008233">
    <property type="term" value="F:peptidase activity"/>
    <property type="evidence" value="ECO:0007669"/>
    <property type="project" value="UniProtKB-KW"/>
</dbReference>
<dbReference type="Pfam" id="PF01694">
    <property type="entry name" value="Rhomboid"/>
    <property type="match status" value="1"/>
</dbReference>
<dbReference type="InterPro" id="IPR022764">
    <property type="entry name" value="Peptidase_S54_rhomboid_dom"/>
</dbReference>
<evidence type="ECO:0000256" key="2">
    <source>
        <dbReference type="ARBA" id="ARBA00009045"/>
    </source>
</evidence>
<comment type="caution">
    <text evidence="9">The sequence shown here is derived from an EMBL/GenBank/DDBJ whole genome shotgun (WGS) entry which is preliminary data.</text>
</comment>
<feature type="transmembrane region" description="Helical" evidence="7">
    <location>
        <begin position="143"/>
        <end position="167"/>
    </location>
</feature>
<keyword evidence="3 7" id="KW-0812">Transmembrane</keyword>
<evidence type="ECO:0000256" key="7">
    <source>
        <dbReference type="SAM" id="Phobius"/>
    </source>
</evidence>
<evidence type="ECO:0000256" key="4">
    <source>
        <dbReference type="ARBA" id="ARBA00022801"/>
    </source>
</evidence>
<keyword evidence="10" id="KW-1185">Reference proteome</keyword>
<dbReference type="Gene3D" id="1.20.1540.10">
    <property type="entry name" value="Rhomboid-like"/>
    <property type="match status" value="1"/>
</dbReference>
<evidence type="ECO:0000256" key="1">
    <source>
        <dbReference type="ARBA" id="ARBA00004141"/>
    </source>
</evidence>
<dbReference type="PANTHER" id="PTHR43731">
    <property type="entry name" value="RHOMBOID PROTEASE"/>
    <property type="match status" value="1"/>
</dbReference>
<sequence>MQSPFANLSPVVKNLLIINIIFFIATFALDRMVDLTTLLAAYYPASPMFKPWQVITYMFMHGGFSHIFFNMLALYIFGPMLEYTLGSKRFFNYYFITGIGAFVLYMVVQGIQIHAITGSFTIANPTLDASYLQYGERAKDLYLLYNVPMLGASGAIFGILVGFAMLFPNLEMLVMFIPVPIKAKYVVIGYIAIELFSGVGRFGGDNVAHFAHLGGALFGFLLIKLWNVQRPNNFY</sequence>
<comment type="similarity">
    <text evidence="2">Belongs to the peptidase S54 family.</text>
</comment>
<feature type="transmembrane region" description="Helical" evidence="7">
    <location>
        <begin position="173"/>
        <end position="195"/>
    </location>
</feature>
<dbReference type="Proteomes" id="UP001597010">
    <property type="component" value="Unassembled WGS sequence"/>
</dbReference>
<dbReference type="EC" id="3.4.21.-" evidence="9"/>